<feature type="domain" description="RecBCD enzyme subunit RecD N-terminal" evidence="2">
    <location>
        <begin position="1"/>
        <end position="88"/>
    </location>
</feature>
<evidence type="ECO:0000256" key="1">
    <source>
        <dbReference type="SAM" id="MobiDB-lite"/>
    </source>
</evidence>
<dbReference type="Gene3D" id="3.40.50.300">
    <property type="entry name" value="P-loop containing nucleotide triphosphate hydrolases"/>
    <property type="match status" value="1"/>
</dbReference>
<dbReference type="Gene3D" id="1.10.10.1020">
    <property type="entry name" value="RecBCD complex, subunit RecD, N-terminal domain"/>
    <property type="match status" value="1"/>
</dbReference>
<feature type="region of interest" description="Disordered" evidence="1">
    <location>
        <begin position="151"/>
        <end position="186"/>
    </location>
</feature>
<evidence type="ECO:0000259" key="2">
    <source>
        <dbReference type="Pfam" id="PF21185"/>
    </source>
</evidence>
<dbReference type="InterPro" id="IPR041851">
    <property type="entry name" value="RecD_N_sf"/>
</dbReference>
<evidence type="ECO:0000313" key="4">
    <source>
        <dbReference type="Proteomes" id="UP000372890"/>
    </source>
</evidence>
<keyword evidence="3" id="KW-0378">Hydrolase</keyword>
<dbReference type="AlphaFoldDB" id="A0A484YWX8"/>
<evidence type="ECO:0000313" key="3">
    <source>
        <dbReference type="EMBL" id="VFS40021.1"/>
    </source>
</evidence>
<dbReference type="EC" id="3.1.11.5" evidence="3"/>
<gene>
    <name evidence="3" type="primary">recD_1</name>
    <name evidence="3" type="ORF">NCTC9001_06214</name>
</gene>
<dbReference type="Proteomes" id="UP000372890">
    <property type="component" value="Unassembled WGS sequence"/>
</dbReference>
<reference evidence="3 4" key="1">
    <citation type="submission" date="2019-03" db="EMBL/GenBank/DDBJ databases">
        <authorList>
            <consortium name="Pathogen Informatics"/>
        </authorList>
    </citation>
    <scope>NUCLEOTIDE SEQUENCE [LARGE SCALE GENOMIC DNA]</scope>
    <source>
        <strain evidence="3 4">NCTC9001</strain>
    </source>
</reference>
<dbReference type="Pfam" id="PF21185">
    <property type="entry name" value="RecD_N"/>
    <property type="match status" value="1"/>
</dbReference>
<dbReference type="EMBL" id="CAADIS010000005">
    <property type="protein sequence ID" value="VFS40021.1"/>
    <property type="molecule type" value="Genomic_DNA"/>
</dbReference>
<accession>A0A484YWX8</accession>
<sequence>MQFALTVAGDEHPAVTLAAALLSHDAGEGHVCLPLSRLENNEASHPLLATCVSEIGELQNWEECLLASQAVSRGDEPTPMILCGDRLYLNRMWCNERTVARFFNEVNHAIEVDEALLAQTLDKLFPVSDEINWQKVAAAVALTRRISVISGGPGTGKNDHRSEVAGSLNSDGRRRTLPYPSGCTNG</sequence>
<protein>
    <submittedName>
        <fullName evidence="3">Exodeoxyribonuclease V subunit alpha</fullName>
        <ecNumber evidence="3">3.1.11.5</ecNumber>
    </submittedName>
</protein>
<name>A0A484YWX8_ECOLX</name>
<dbReference type="InterPro" id="IPR049550">
    <property type="entry name" value="RecD_N"/>
</dbReference>
<dbReference type="GO" id="GO:0008854">
    <property type="term" value="F:exodeoxyribonuclease V activity"/>
    <property type="evidence" value="ECO:0007669"/>
    <property type="project" value="UniProtKB-EC"/>
</dbReference>
<organism evidence="3 4">
    <name type="scientific">Escherichia coli</name>
    <dbReference type="NCBI Taxonomy" id="562"/>
    <lineage>
        <taxon>Bacteria</taxon>
        <taxon>Pseudomonadati</taxon>
        <taxon>Pseudomonadota</taxon>
        <taxon>Gammaproteobacteria</taxon>
        <taxon>Enterobacterales</taxon>
        <taxon>Enterobacteriaceae</taxon>
        <taxon>Escherichia</taxon>
    </lineage>
</organism>
<proteinExistence type="predicted"/>
<dbReference type="InterPro" id="IPR027417">
    <property type="entry name" value="P-loop_NTPase"/>
</dbReference>
<dbReference type="SUPFAM" id="SSF52540">
    <property type="entry name" value="P-loop containing nucleoside triphosphate hydrolases"/>
    <property type="match status" value="1"/>
</dbReference>